<keyword evidence="3" id="KW-1185">Reference proteome</keyword>
<dbReference type="KEGG" id="ome:OLMES_4668"/>
<name>A0A1Y0IGZ0_9GAMM</name>
<feature type="region of interest" description="Disordered" evidence="1">
    <location>
        <begin position="33"/>
        <end position="52"/>
    </location>
</feature>
<evidence type="ECO:0000313" key="2">
    <source>
        <dbReference type="EMBL" id="ARU58663.1"/>
    </source>
</evidence>
<evidence type="ECO:0000256" key="1">
    <source>
        <dbReference type="SAM" id="MobiDB-lite"/>
    </source>
</evidence>
<evidence type="ECO:0000313" key="3">
    <source>
        <dbReference type="Proteomes" id="UP000196027"/>
    </source>
</evidence>
<gene>
    <name evidence="2" type="ORF">OLMES_4668</name>
</gene>
<dbReference type="AlphaFoldDB" id="A0A1Y0IGZ0"/>
<reference evidence="2 3" key="1">
    <citation type="submission" date="2017-05" db="EMBL/GenBank/DDBJ databases">
        <title>Genomic insights into alkan degradation activity of Oleiphilus messinensis.</title>
        <authorList>
            <person name="Kozyavkin S.A."/>
            <person name="Slesarev A.I."/>
            <person name="Golyshin P.N."/>
            <person name="Korzhenkov A."/>
            <person name="Golyshina O.N."/>
            <person name="Toshchakov S.V."/>
        </authorList>
    </citation>
    <scope>NUCLEOTIDE SEQUENCE [LARGE SCALE GENOMIC DNA]</scope>
    <source>
        <strain evidence="2 3">ME102</strain>
    </source>
</reference>
<organism evidence="2 3">
    <name type="scientific">Oleiphilus messinensis</name>
    <dbReference type="NCBI Taxonomy" id="141451"/>
    <lineage>
        <taxon>Bacteria</taxon>
        <taxon>Pseudomonadati</taxon>
        <taxon>Pseudomonadota</taxon>
        <taxon>Gammaproteobacteria</taxon>
        <taxon>Oceanospirillales</taxon>
        <taxon>Oleiphilaceae</taxon>
        <taxon>Oleiphilus</taxon>
    </lineage>
</organism>
<accession>A0A1Y0IGZ0</accession>
<dbReference type="EMBL" id="CP021425">
    <property type="protein sequence ID" value="ARU58663.1"/>
    <property type="molecule type" value="Genomic_DNA"/>
</dbReference>
<proteinExistence type="predicted"/>
<protein>
    <submittedName>
        <fullName evidence="2">Uncharacterized protein</fullName>
    </submittedName>
</protein>
<sequence length="52" mass="5659">MLLTRRSNAHYTAVELTSETSLLRVISAKEHSGTGTILPLPQAPRTQTLPVT</sequence>
<dbReference type="Proteomes" id="UP000196027">
    <property type="component" value="Chromosome"/>
</dbReference>